<name>A0AAE3XMS5_9BACT</name>
<dbReference type="Proteomes" id="UP001185092">
    <property type="component" value="Unassembled WGS sequence"/>
</dbReference>
<organism evidence="2 3">
    <name type="scientific">Aureibacter tunicatorum</name>
    <dbReference type="NCBI Taxonomy" id="866807"/>
    <lineage>
        <taxon>Bacteria</taxon>
        <taxon>Pseudomonadati</taxon>
        <taxon>Bacteroidota</taxon>
        <taxon>Cytophagia</taxon>
        <taxon>Cytophagales</taxon>
        <taxon>Persicobacteraceae</taxon>
        <taxon>Aureibacter</taxon>
    </lineage>
</organism>
<evidence type="ECO:0000313" key="3">
    <source>
        <dbReference type="Proteomes" id="UP001185092"/>
    </source>
</evidence>
<proteinExistence type="predicted"/>
<keyword evidence="1" id="KW-0812">Transmembrane</keyword>
<keyword evidence="3" id="KW-1185">Reference proteome</keyword>
<dbReference type="RefSeq" id="WP_309938344.1">
    <property type="nucleotide sequence ID" value="NZ_AP025305.1"/>
</dbReference>
<keyword evidence="1" id="KW-0472">Membrane</keyword>
<reference evidence="2" key="1">
    <citation type="submission" date="2023-07" db="EMBL/GenBank/DDBJ databases">
        <title>Genomic Encyclopedia of Type Strains, Phase IV (KMG-IV): sequencing the most valuable type-strain genomes for metagenomic binning, comparative biology and taxonomic classification.</title>
        <authorList>
            <person name="Goeker M."/>
        </authorList>
    </citation>
    <scope>NUCLEOTIDE SEQUENCE</scope>
    <source>
        <strain evidence="2">DSM 26174</strain>
    </source>
</reference>
<accession>A0AAE3XMS5</accession>
<keyword evidence="1" id="KW-1133">Transmembrane helix</keyword>
<sequence length="72" mass="8337">MEKRPELIIRLTQVKIAVCLPELLFCILNLEVILLLFNVAILDNEIWVRSVSTLGITLFLTMVWNVALRELE</sequence>
<protein>
    <submittedName>
        <fullName evidence="2">Uncharacterized protein</fullName>
    </submittedName>
</protein>
<feature type="transmembrane region" description="Helical" evidence="1">
    <location>
        <begin position="47"/>
        <end position="68"/>
    </location>
</feature>
<dbReference type="AlphaFoldDB" id="A0AAE3XMS5"/>
<evidence type="ECO:0000313" key="2">
    <source>
        <dbReference type="EMBL" id="MDR6238838.1"/>
    </source>
</evidence>
<dbReference type="EMBL" id="JAVDQD010000002">
    <property type="protein sequence ID" value="MDR6238838.1"/>
    <property type="molecule type" value="Genomic_DNA"/>
</dbReference>
<gene>
    <name evidence="2" type="ORF">HNQ88_001875</name>
</gene>
<evidence type="ECO:0000256" key="1">
    <source>
        <dbReference type="SAM" id="Phobius"/>
    </source>
</evidence>
<comment type="caution">
    <text evidence="2">The sequence shown here is derived from an EMBL/GenBank/DDBJ whole genome shotgun (WGS) entry which is preliminary data.</text>
</comment>
<feature type="transmembrane region" description="Helical" evidence="1">
    <location>
        <begin position="20"/>
        <end position="41"/>
    </location>
</feature>